<organism evidence="1 2">
    <name type="scientific">Marinobacter adhaerens</name>
    <dbReference type="NCBI Taxonomy" id="1033846"/>
    <lineage>
        <taxon>Bacteria</taxon>
        <taxon>Pseudomonadati</taxon>
        <taxon>Pseudomonadota</taxon>
        <taxon>Gammaproteobacteria</taxon>
        <taxon>Pseudomonadales</taxon>
        <taxon>Marinobacteraceae</taxon>
        <taxon>Marinobacter</taxon>
    </lineage>
</organism>
<name>A0A851HNY9_9GAMM</name>
<dbReference type="AlphaFoldDB" id="A0A851HNY9"/>
<evidence type="ECO:0000313" key="2">
    <source>
        <dbReference type="Proteomes" id="UP000536442"/>
    </source>
</evidence>
<accession>A0A851HNY9</accession>
<protein>
    <submittedName>
        <fullName evidence="1">Uncharacterized protein</fullName>
    </submittedName>
</protein>
<gene>
    <name evidence="1" type="ORF">HLV39_03705</name>
</gene>
<proteinExistence type="predicted"/>
<dbReference type="EMBL" id="JABEVQ010000002">
    <property type="protein sequence ID" value="NWN90607.1"/>
    <property type="molecule type" value="Genomic_DNA"/>
</dbReference>
<sequence length="153" mass="16642">MFRTIAVVGVIAGLILIAFFGAEGLRNDQEHTTETSKHACDLLAGPCEWETASGAWQVRLEMVGGSSAEADYQLTVDAPASQSRFLAVLRGESMYMGEYPVPLKPGADGQYSARFSAPLCTEDAAMIWRIELQNGQEPLPEPSPIKLIFQAQH</sequence>
<reference evidence="1 2" key="1">
    <citation type="submission" date="2020-03" db="EMBL/GenBank/DDBJ databases">
        <title>Metagenomic, metatranscriptomic, and metabolomic analyses revealed the key microbes and metabolic features during the fermentation of ganjang, Korean traditional soy sauce.</title>
        <authorList>
            <person name="Chun B.H."/>
            <person name="Jeon C.O."/>
        </authorList>
    </citation>
    <scope>NUCLEOTIDE SEQUENCE [LARGE SCALE GENOMIC DNA]</scope>
    <source>
        <strain evidence="1 2">KG14</strain>
    </source>
</reference>
<dbReference type="Proteomes" id="UP000536442">
    <property type="component" value="Unassembled WGS sequence"/>
</dbReference>
<evidence type="ECO:0000313" key="1">
    <source>
        <dbReference type="EMBL" id="NWN90607.1"/>
    </source>
</evidence>
<keyword evidence="2" id="KW-1185">Reference proteome</keyword>
<comment type="caution">
    <text evidence="1">The sequence shown here is derived from an EMBL/GenBank/DDBJ whole genome shotgun (WGS) entry which is preliminary data.</text>
</comment>